<keyword evidence="13 20" id="KW-1133">Transmembrane helix</keyword>
<evidence type="ECO:0000256" key="5">
    <source>
        <dbReference type="ARBA" id="ARBA00010185"/>
    </source>
</evidence>
<keyword evidence="14" id="KW-0443">Lipid metabolism</keyword>
<evidence type="ECO:0000256" key="17">
    <source>
        <dbReference type="ARBA" id="ARBA00023264"/>
    </source>
</evidence>
<feature type="transmembrane region" description="Helical" evidence="20">
    <location>
        <begin position="90"/>
        <end position="106"/>
    </location>
</feature>
<evidence type="ECO:0000256" key="2">
    <source>
        <dbReference type="ARBA" id="ARBA00004651"/>
    </source>
</evidence>
<dbReference type="EMBL" id="JAGIOO010000001">
    <property type="protein sequence ID" value="MBP2477076.1"/>
    <property type="molecule type" value="Genomic_DNA"/>
</dbReference>
<gene>
    <name evidence="21" type="ORF">JOF53_005948</name>
</gene>
<evidence type="ECO:0000256" key="1">
    <source>
        <dbReference type="ARBA" id="ARBA00001698"/>
    </source>
</evidence>
<comment type="subcellular location">
    <subcellularLocation>
        <location evidence="2">Cell membrane</location>
        <topology evidence="2">Multi-pass membrane protein</topology>
    </subcellularLocation>
</comment>
<dbReference type="Pfam" id="PF01148">
    <property type="entry name" value="CTP_transf_1"/>
    <property type="match status" value="1"/>
</dbReference>
<reference evidence="21 22" key="1">
    <citation type="submission" date="2021-03" db="EMBL/GenBank/DDBJ databases">
        <title>Sequencing the genomes of 1000 actinobacteria strains.</title>
        <authorList>
            <person name="Klenk H.-P."/>
        </authorList>
    </citation>
    <scope>NUCLEOTIDE SEQUENCE [LARGE SCALE GENOMIC DNA]</scope>
    <source>
        <strain evidence="21 22">DSM 44580</strain>
    </source>
</reference>
<evidence type="ECO:0000256" key="4">
    <source>
        <dbReference type="ARBA" id="ARBA00005189"/>
    </source>
</evidence>
<feature type="region of interest" description="Disordered" evidence="19">
    <location>
        <begin position="1"/>
        <end position="29"/>
    </location>
</feature>
<dbReference type="EC" id="2.7.7.41" evidence="6 18"/>
<dbReference type="PANTHER" id="PTHR46382">
    <property type="entry name" value="PHOSPHATIDATE CYTIDYLYLTRANSFERASE"/>
    <property type="match status" value="1"/>
</dbReference>
<dbReference type="PROSITE" id="PS01315">
    <property type="entry name" value="CDS"/>
    <property type="match status" value="1"/>
</dbReference>
<evidence type="ECO:0000256" key="12">
    <source>
        <dbReference type="ARBA" id="ARBA00022695"/>
    </source>
</evidence>
<comment type="catalytic activity">
    <reaction evidence="1 18">
        <text>a 1,2-diacyl-sn-glycero-3-phosphate + CTP + H(+) = a CDP-1,2-diacyl-sn-glycerol + diphosphate</text>
        <dbReference type="Rhea" id="RHEA:16229"/>
        <dbReference type="ChEBI" id="CHEBI:15378"/>
        <dbReference type="ChEBI" id="CHEBI:33019"/>
        <dbReference type="ChEBI" id="CHEBI:37563"/>
        <dbReference type="ChEBI" id="CHEBI:58332"/>
        <dbReference type="ChEBI" id="CHEBI:58608"/>
        <dbReference type="EC" id="2.7.7.41"/>
    </reaction>
</comment>
<sequence length="300" mass="30930">MSTGDREDAPGTSENVPGAASSASSGAGRQSKAGRNLGAAIFVGVLLGAAILVSLLTVRHLFVGIVALAVLASTWELADALKRGAGIDVARWPVLIGGQAMVWLAWPFERNGLLSAFVVTVLAVLVARFRGGINGYLRDVAASVFTAAYVPMFAAFAAMLVVPEDGAARVLCFLIGVVCSDTGGYAAGVFLGKHPMSPTISPKKSWEGFGGSMAAGVLSGALTVPLLLGGEWWQGVLLGIALVVTSTVGDLMESVIKRDLGIKDMGTLLPGHGGLMDRMDSLLPSAVVSWLLLRAFVPTP</sequence>
<evidence type="ECO:0000313" key="22">
    <source>
        <dbReference type="Proteomes" id="UP001519363"/>
    </source>
</evidence>
<evidence type="ECO:0000256" key="10">
    <source>
        <dbReference type="ARBA" id="ARBA00022679"/>
    </source>
</evidence>
<dbReference type="InterPro" id="IPR000374">
    <property type="entry name" value="PC_trans"/>
</dbReference>
<comment type="caution">
    <text evidence="21">The sequence shown here is derived from an EMBL/GenBank/DDBJ whole genome shotgun (WGS) entry which is preliminary data.</text>
</comment>
<evidence type="ECO:0000256" key="9">
    <source>
        <dbReference type="ARBA" id="ARBA00022516"/>
    </source>
</evidence>
<feature type="transmembrane region" description="Helical" evidence="20">
    <location>
        <begin position="112"/>
        <end position="129"/>
    </location>
</feature>
<organism evidence="21 22">
    <name type="scientific">Crossiella equi</name>
    <dbReference type="NCBI Taxonomy" id="130796"/>
    <lineage>
        <taxon>Bacteria</taxon>
        <taxon>Bacillati</taxon>
        <taxon>Actinomycetota</taxon>
        <taxon>Actinomycetes</taxon>
        <taxon>Pseudonocardiales</taxon>
        <taxon>Pseudonocardiaceae</taxon>
        <taxon>Crossiella</taxon>
    </lineage>
</organism>
<keyword evidence="11 18" id="KW-0812">Transmembrane</keyword>
<dbReference type="Proteomes" id="UP001519363">
    <property type="component" value="Unassembled WGS sequence"/>
</dbReference>
<accession>A0ABS5AKI0</accession>
<keyword evidence="17" id="KW-1208">Phospholipid metabolism</keyword>
<protein>
    <recommendedName>
        <fullName evidence="7 18">Phosphatidate cytidylyltransferase</fullName>
        <ecNumber evidence="6 18">2.7.7.41</ecNumber>
    </recommendedName>
</protein>
<evidence type="ECO:0000256" key="6">
    <source>
        <dbReference type="ARBA" id="ARBA00012487"/>
    </source>
</evidence>
<evidence type="ECO:0000256" key="11">
    <source>
        <dbReference type="ARBA" id="ARBA00022692"/>
    </source>
</evidence>
<comment type="pathway">
    <text evidence="3 18">Phospholipid metabolism; CDP-diacylglycerol biosynthesis; CDP-diacylglycerol from sn-glycerol 3-phosphate: step 3/3.</text>
</comment>
<evidence type="ECO:0000256" key="8">
    <source>
        <dbReference type="ARBA" id="ARBA00022475"/>
    </source>
</evidence>
<keyword evidence="12 18" id="KW-0548">Nucleotidyltransferase</keyword>
<keyword evidence="9" id="KW-0444">Lipid biosynthesis</keyword>
<proteinExistence type="inferred from homology"/>
<keyword evidence="16" id="KW-0594">Phospholipid biosynthesis</keyword>
<dbReference type="PANTHER" id="PTHR46382:SF1">
    <property type="entry name" value="PHOSPHATIDATE CYTIDYLYLTRANSFERASE"/>
    <property type="match status" value="1"/>
</dbReference>
<comment type="similarity">
    <text evidence="5 18">Belongs to the CDS family.</text>
</comment>
<evidence type="ECO:0000256" key="3">
    <source>
        <dbReference type="ARBA" id="ARBA00005119"/>
    </source>
</evidence>
<evidence type="ECO:0000256" key="20">
    <source>
        <dbReference type="SAM" id="Phobius"/>
    </source>
</evidence>
<name>A0ABS5AKI0_9PSEU</name>
<evidence type="ECO:0000256" key="19">
    <source>
        <dbReference type="SAM" id="MobiDB-lite"/>
    </source>
</evidence>
<evidence type="ECO:0000256" key="18">
    <source>
        <dbReference type="RuleBase" id="RU003938"/>
    </source>
</evidence>
<keyword evidence="8" id="KW-1003">Cell membrane</keyword>
<dbReference type="RefSeq" id="WP_086789591.1">
    <property type="nucleotide sequence ID" value="NZ_JAGIOO010000001.1"/>
</dbReference>
<evidence type="ECO:0000256" key="14">
    <source>
        <dbReference type="ARBA" id="ARBA00023098"/>
    </source>
</evidence>
<feature type="transmembrane region" description="Helical" evidence="20">
    <location>
        <begin position="236"/>
        <end position="256"/>
    </location>
</feature>
<keyword evidence="22" id="KW-1185">Reference proteome</keyword>
<feature type="transmembrane region" description="Helical" evidence="20">
    <location>
        <begin position="37"/>
        <end position="55"/>
    </location>
</feature>
<keyword evidence="15 20" id="KW-0472">Membrane</keyword>
<evidence type="ECO:0000313" key="21">
    <source>
        <dbReference type="EMBL" id="MBP2477076.1"/>
    </source>
</evidence>
<feature type="transmembrane region" description="Helical" evidence="20">
    <location>
        <begin position="141"/>
        <end position="162"/>
    </location>
</feature>
<feature type="transmembrane region" description="Helical" evidence="20">
    <location>
        <begin position="168"/>
        <end position="191"/>
    </location>
</feature>
<evidence type="ECO:0000256" key="7">
    <source>
        <dbReference type="ARBA" id="ARBA00019373"/>
    </source>
</evidence>
<dbReference type="GO" id="GO:0004605">
    <property type="term" value="F:phosphatidate cytidylyltransferase activity"/>
    <property type="evidence" value="ECO:0007669"/>
    <property type="project" value="UniProtKB-EC"/>
</dbReference>
<evidence type="ECO:0000256" key="15">
    <source>
        <dbReference type="ARBA" id="ARBA00023136"/>
    </source>
</evidence>
<keyword evidence="10 18" id="KW-0808">Transferase</keyword>
<comment type="pathway">
    <text evidence="4">Lipid metabolism.</text>
</comment>
<feature type="transmembrane region" description="Helical" evidence="20">
    <location>
        <begin position="212"/>
        <end position="230"/>
    </location>
</feature>
<evidence type="ECO:0000256" key="16">
    <source>
        <dbReference type="ARBA" id="ARBA00023209"/>
    </source>
</evidence>
<evidence type="ECO:0000256" key="13">
    <source>
        <dbReference type="ARBA" id="ARBA00022989"/>
    </source>
</evidence>
<feature type="compositionally biased region" description="Low complexity" evidence="19">
    <location>
        <begin position="18"/>
        <end position="29"/>
    </location>
</feature>